<dbReference type="SUPFAM" id="SSF52540">
    <property type="entry name" value="P-loop containing nucleoside triphosphate hydrolases"/>
    <property type="match status" value="2"/>
</dbReference>
<keyword evidence="4 11" id="KW-0812">Transmembrane</keyword>
<dbReference type="InterPro" id="IPR036640">
    <property type="entry name" value="ABC1_TM_sf"/>
</dbReference>
<feature type="transmembrane region" description="Helical" evidence="11">
    <location>
        <begin position="883"/>
        <end position="907"/>
    </location>
</feature>
<sequence>MWAVGISIPAAHAFSRPTGSCGAAHNDRALSGVALSLGRVSTAPTAPPSRPARNGTADADDPDGGAGRSGWLRRLVAACWRHPRTVALSVGSSVLGVSLQALGPLLTRVAVDDAVAGSTARLAWVVAGLVGLALLSYGAAFVRRYLGGRLALDVQHDLRRAVFSSVQRLDGGNQDAMRTGQVVSRAISDLQLVQALLMMVPLSIGTVVFAVVAIAAMLWLSPMLTLVALLVVPAVGVVASRARRTLYPATWSAQQRAADLAQHVEETVTGVRVVKGFGQEEREVSRLEAAAHRLFGERMRVARLSARPTASLALLPALGQVGMLGLGGWLALRGELSLGTFLAFASYVAGLVGPARLISSLLMQAQLARAGVERVYELIDSQPEVREAAGAGDVPAGPVRVELTDVRFGYTRSEPVLDGVSLSVAPGETLALVGTAGSGKSTVSLLLPRFYDPHEGSVRIGPPGAEVDVRELRLASLRRTVGVVFEEAFLFSDTVRANIAYGRPDASDAEVEAAARAAEAHGFVTALPQGYDTPVGERGLTLSGGQRQRIALARALLSDPRVLVLDDATSAVDPATEAAIHATLRAVTAERTTILVAHRRSTLALADRIAVLDAGRVVDVGTRAELEQRCALFRALLSGPGEGIEDPDARTPVDLSPGPDGVTPALWPEPETDSVTDTGVSAAGSASGSASASTSATAAARLSASAGVRAVRAGRGPRTSAAVDAQPPTPELLASVEALPPPADEPRLAGVDPRAEDPGFRLRRLVPLVRWPLLVTVLCVAGDAATSVLLPSLVRHGVDSGVHVGQGDALRAAVLLGLLVVAVGWLLVAVQAVVTARAGETLLYVLRVRSFAHLQRLGLDYYERELAGRIMTRMTTDVDALSTFLQTGLASAVVSVLTLVGITGALVLIDLPLALVALSALPLLLVATLVFRRLSSHAYAEARERVSAVNADLQENVSGLRVAQAFTREERSAKAFAERSDAYRRSRLRAQRYIATYFPFITLLSELAQAAVLAVGAHRVATGSLTPGVLLAFLLYLGLFFGPVQQLSNVFDSYQQASVGLRRIGDLLRTPSSVPPAADPVPVRGRLRGEVELRDVVFQYADTEEPAVAGVSLRVAPGETVALVGATGAGKSTLVKLIARFYDATRGQVLVDGVDVRDYDLAGYRRRLGVVPQEAHLFTGDVARNIAYGRPDAGPAEVEAAARAVGATPAVAALPARFRQEVGERGQGLSAGQRQLVALARAELVDPDVLLLDEATAALDPATEAAVLAASDRLAQRRTTFVVAHRLATAARADRIVVLAGGRIVEEGGHAELLAAGGAYARLWAAGSEAGSEAGRAAGSPAGPATAPAGGEEPPAAAR</sequence>
<evidence type="ECO:0000256" key="7">
    <source>
        <dbReference type="ARBA" id="ARBA00022989"/>
    </source>
</evidence>
<keyword evidence="3" id="KW-1003">Cell membrane</keyword>
<feature type="compositionally biased region" description="Low complexity" evidence="10">
    <location>
        <begin position="678"/>
        <end position="693"/>
    </location>
</feature>
<keyword evidence="2" id="KW-0813">Transport</keyword>
<dbReference type="InterPro" id="IPR017871">
    <property type="entry name" value="ABC_transporter-like_CS"/>
</dbReference>
<dbReference type="STRING" id="2017.SAMN05444320_10948"/>
<evidence type="ECO:0000256" key="1">
    <source>
        <dbReference type="ARBA" id="ARBA00004651"/>
    </source>
</evidence>
<feature type="region of interest" description="Disordered" evidence="10">
    <location>
        <begin position="641"/>
        <end position="693"/>
    </location>
</feature>
<dbReference type="GO" id="GO:0034040">
    <property type="term" value="F:ATPase-coupled lipid transmembrane transporter activity"/>
    <property type="evidence" value="ECO:0007669"/>
    <property type="project" value="TreeGrafter"/>
</dbReference>
<proteinExistence type="inferred from homology"/>
<protein>
    <submittedName>
        <fullName evidence="14">ATP-binding cassette, subfamily B</fullName>
    </submittedName>
</protein>
<dbReference type="PROSITE" id="PS50893">
    <property type="entry name" value="ABC_TRANSPORTER_2"/>
    <property type="match status" value="2"/>
</dbReference>
<evidence type="ECO:0000313" key="15">
    <source>
        <dbReference type="Proteomes" id="UP000184501"/>
    </source>
</evidence>
<feature type="transmembrane region" description="Helical" evidence="11">
    <location>
        <begin position="994"/>
        <end position="1015"/>
    </location>
</feature>
<evidence type="ECO:0000313" key="14">
    <source>
        <dbReference type="EMBL" id="SHG44506.1"/>
    </source>
</evidence>
<dbReference type="GO" id="GO:0005886">
    <property type="term" value="C:plasma membrane"/>
    <property type="evidence" value="ECO:0007669"/>
    <property type="project" value="UniProtKB-SubCell"/>
</dbReference>
<dbReference type="PROSITE" id="PS00211">
    <property type="entry name" value="ABC_TRANSPORTER_1"/>
    <property type="match status" value="1"/>
</dbReference>
<evidence type="ECO:0000256" key="2">
    <source>
        <dbReference type="ARBA" id="ARBA00022448"/>
    </source>
</evidence>
<feature type="region of interest" description="Disordered" evidence="10">
    <location>
        <begin position="1332"/>
        <end position="1359"/>
    </location>
</feature>
<dbReference type="Proteomes" id="UP000184501">
    <property type="component" value="Unassembled WGS sequence"/>
</dbReference>
<keyword evidence="15" id="KW-1185">Reference proteome</keyword>
<dbReference type="PANTHER" id="PTHR24221">
    <property type="entry name" value="ATP-BINDING CASSETTE SUB-FAMILY B"/>
    <property type="match status" value="1"/>
</dbReference>
<dbReference type="FunFam" id="3.40.50.300:FF:000299">
    <property type="entry name" value="ABC transporter ATP-binding protein/permease"/>
    <property type="match status" value="2"/>
</dbReference>
<dbReference type="GO" id="GO:0140359">
    <property type="term" value="F:ABC-type transporter activity"/>
    <property type="evidence" value="ECO:0007669"/>
    <property type="project" value="InterPro"/>
</dbReference>
<accession>A0A1M5JVC3</accession>
<evidence type="ECO:0000259" key="13">
    <source>
        <dbReference type="PROSITE" id="PS50929"/>
    </source>
</evidence>
<dbReference type="SUPFAM" id="SSF90123">
    <property type="entry name" value="ABC transporter transmembrane region"/>
    <property type="match status" value="2"/>
</dbReference>
<evidence type="ECO:0000256" key="8">
    <source>
        <dbReference type="ARBA" id="ARBA00023136"/>
    </source>
</evidence>
<keyword evidence="6 14" id="KW-0067">ATP-binding</keyword>
<evidence type="ECO:0000256" key="6">
    <source>
        <dbReference type="ARBA" id="ARBA00022840"/>
    </source>
</evidence>
<dbReference type="CDD" id="cd18543">
    <property type="entry name" value="ABC_6TM_Rv0194_D1_like"/>
    <property type="match status" value="1"/>
</dbReference>
<dbReference type="InterPro" id="IPR027417">
    <property type="entry name" value="P-loop_NTPase"/>
</dbReference>
<dbReference type="Gene3D" id="3.40.50.300">
    <property type="entry name" value="P-loop containing nucleotide triphosphate hydrolases"/>
    <property type="match status" value="2"/>
</dbReference>
<feature type="transmembrane region" description="Helical" evidence="11">
    <location>
        <begin position="913"/>
        <end position="931"/>
    </location>
</feature>
<dbReference type="Gene3D" id="1.20.1560.10">
    <property type="entry name" value="ABC transporter type 1, transmembrane domain"/>
    <property type="match status" value="2"/>
</dbReference>
<dbReference type="SMART" id="SM00382">
    <property type="entry name" value="AAA"/>
    <property type="match status" value="2"/>
</dbReference>
<feature type="domain" description="ABC transporter" evidence="12">
    <location>
        <begin position="401"/>
        <end position="639"/>
    </location>
</feature>
<dbReference type="InterPro" id="IPR003439">
    <property type="entry name" value="ABC_transporter-like_ATP-bd"/>
</dbReference>
<dbReference type="GO" id="GO:0016887">
    <property type="term" value="F:ATP hydrolysis activity"/>
    <property type="evidence" value="ECO:0007669"/>
    <property type="project" value="InterPro"/>
</dbReference>
<evidence type="ECO:0000256" key="3">
    <source>
        <dbReference type="ARBA" id="ARBA00022475"/>
    </source>
</evidence>
<organism evidence="14 15">
    <name type="scientific">Streptoalloteichus hindustanus</name>
    <dbReference type="NCBI Taxonomy" id="2017"/>
    <lineage>
        <taxon>Bacteria</taxon>
        <taxon>Bacillati</taxon>
        <taxon>Actinomycetota</taxon>
        <taxon>Actinomycetes</taxon>
        <taxon>Pseudonocardiales</taxon>
        <taxon>Pseudonocardiaceae</taxon>
        <taxon>Streptoalloteichus</taxon>
    </lineage>
</organism>
<feature type="domain" description="ABC transmembrane type-1" evidence="13">
    <location>
        <begin position="774"/>
        <end position="1056"/>
    </location>
</feature>
<evidence type="ECO:0000256" key="10">
    <source>
        <dbReference type="SAM" id="MobiDB-lite"/>
    </source>
</evidence>
<feature type="transmembrane region" description="Helical" evidence="11">
    <location>
        <begin position="223"/>
        <end position="242"/>
    </location>
</feature>
<feature type="transmembrane region" description="Helical" evidence="11">
    <location>
        <begin position="338"/>
        <end position="359"/>
    </location>
</feature>
<dbReference type="Pfam" id="PF00005">
    <property type="entry name" value="ABC_tran"/>
    <property type="match status" value="2"/>
</dbReference>
<evidence type="ECO:0000256" key="4">
    <source>
        <dbReference type="ARBA" id="ARBA00022692"/>
    </source>
</evidence>
<feature type="transmembrane region" description="Helical" evidence="11">
    <location>
        <begin position="810"/>
        <end position="834"/>
    </location>
</feature>
<dbReference type="EMBL" id="FQVN01000009">
    <property type="protein sequence ID" value="SHG44506.1"/>
    <property type="molecule type" value="Genomic_DNA"/>
</dbReference>
<dbReference type="PROSITE" id="PS50929">
    <property type="entry name" value="ABC_TM1F"/>
    <property type="match status" value="2"/>
</dbReference>
<feature type="domain" description="ABC transmembrane type-1" evidence="13">
    <location>
        <begin position="87"/>
        <end position="367"/>
    </location>
</feature>
<feature type="transmembrane region" description="Helical" evidence="11">
    <location>
        <begin position="195"/>
        <end position="217"/>
    </location>
</feature>
<feature type="domain" description="ABC transporter" evidence="12">
    <location>
        <begin position="1091"/>
        <end position="1326"/>
    </location>
</feature>
<keyword evidence="7 11" id="KW-1133">Transmembrane helix</keyword>
<dbReference type="PANTHER" id="PTHR24221:SF629">
    <property type="entry name" value="MULTIDRUG EFFLUX ATP-BINDING_PERMEASE PROTEIN RV0194"/>
    <property type="match status" value="1"/>
</dbReference>
<evidence type="ECO:0000256" key="9">
    <source>
        <dbReference type="ARBA" id="ARBA00061644"/>
    </source>
</evidence>
<evidence type="ECO:0000256" key="11">
    <source>
        <dbReference type="SAM" id="Phobius"/>
    </source>
</evidence>
<reference evidence="14 15" key="1">
    <citation type="submission" date="2016-11" db="EMBL/GenBank/DDBJ databases">
        <authorList>
            <person name="Jaros S."/>
            <person name="Januszkiewicz K."/>
            <person name="Wedrychowicz H."/>
        </authorList>
    </citation>
    <scope>NUCLEOTIDE SEQUENCE [LARGE SCALE GENOMIC DNA]</scope>
    <source>
        <strain evidence="14 15">DSM 44523</strain>
    </source>
</reference>
<comment type="similarity">
    <text evidence="9">Belongs to the ABC transporter superfamily. Lipid exporter (TC 3.A.1.106) family.</text>
</comment>
<evidence type="ECO:0000259" key="12">
    <source>
        <dbReference type="PROSITE" id="PS50893"/>
    </source>
</evidence>
<dbReference type="GO" id="GO:0005524">
    <property type="term" value="F:ATP binding"/>
    <property type="evidence" value="ECO:0007669"/>
    <property type="project" value="UniProtKB-KW"/>
</dbReference>
<name>A0A1M5JVC3_STRHI</name>
<evidence type="ECO:0000256" key="5">
    <source>
        <dbReference type="ARBA" id="ARBA00022741"/>
    </source>
</evidence>
<feature type="transmembrane region" description="Helical" evidence="11">
    <location>
        <begin position="771"/>
        <end position="790"/>
    </location>
</feature>
<feature type="transmembrane region" description="Helical" evidence="11">
    <location>
        <begin position="1021"/>
        <end position="1041"/>
    </location>
</feature>
<feature type="transmembrane region" description="Helical" evidence="11">
    <location>
        <begin position="122"/>
        <end position="142"/>
    </location>
</feature>
<keyword evidence="5" id="KW-0547">Nucleotide-binding</keyword>
<dbReference type="InterPro" id="IPR003593">
    <property type="entry name" value="AAA+_ATPase"/>
</dbReference>
<dbReference type="InterPro" id="IPR011527">
    <property type="entry name" value="ABC1_TM_dom"/>
</dbReference>
<gene>
    <name evidence="14" type="ORF">SAMN05444320_10948</name>
</gene>
<dbReference type="InterPro" id="IPR039421">
    <property type="entry name" value="Type_1_exporter"/>
</dbReference>
<dbReference type="Pfam" id="PF00664">
    <property type="entry name" value="ABC_membrane"/>
    <property type="match status" value="2"/>
</dbReference>
<keyword evidence="8 11" id="KW-0472">Membrane</keyword>
<feature type="transmembrane region" description="Helical" evidence="11">
    <location>
        <begin position="309"/>
        <end position="332"/>
    </location>
</feature>
<feature type="transmembrane region" description="Helical" evidence="11">
    <location>
        <begin position="83"/>
        <end position="102"/>
    </location>
</feature>
<comment type="subcellular location">
    <subcellularLocation>
        <location evidence="1">Cell membrane</location>
        <topology evidence="1">Multi-pass membrane protein</topology>
    </subcellularLocation>
</comment>
<dbReference type="CDD" id="cd18546">
    <property type="entry name" value="ABC_6TM_Rv0194_D2_like"/>
    <property type="match status" value="1"/>
</dbReference>
<feature type="region of interest" description="Disordered" evidence="10">
    <location>
        <begin position="41"/>
        <end position="64"/>
    </location>
</feature>